<keyword evidence="6 7" id="KW-0472">Membrane</keyword>
<organism evidence="9 10">
    <name type="scientific">Pseudobdellovibrio exovorus JSS</name>
    <dbReference type="NCBI Taxonomy" id="1184267"/>
    <lineage>
        <taxon>Bacteria</taxon>
        <taxon>Pseudomonadati</taxon>
        <taxon>Bdellovibrionota</taxon>
        <taxon>Bdellovibrionia</taxon>
        <taxon>Bdellovibrionales</taxon>
        <taxon>Pseudobdellovibrionaceae</taxon>
        <taxon>Pseudobdellovibrio</taxon>
    </lineage>
</organism>
<feature type="domain" description="Na+/H+ antiporter MnhB subunit-related protein" evidence="8">
    <location>
        <begin position="6"/>
        <end position="124"/>
    </location>
</feature>
<dbReference type="eggNOG" id="COG2111">
    <property type="taxonomic scope" value="Bacteria"/>
</dbReference>
<dbReference type="EMBL" id="CP003537">
    <property type="protein sequence ID" value="AGH94387.1"/>
    <property type="molecule type" value="Genomic_DNA"/>
</dbReference>
<evidence type="ECO:0000256" key="6">
    <source>
        <dbReference type="ARBA" id="ARBA00023136"/>
    </source>
</evidence>
<dbReference type="KEGG" id="bex:A11Q_167"/>
<proteinExistence type="inferred from homology"/>
<evidence type="ECO:0000256" key="4">
    <source>
        <dbReference type="ARBA" id="ARBA00022692"/>
    </source>
</evidence>
<dbReference type="PANTHER" id="PTHR33932">
    <property type="entry name" value="NA(+)/H(+) ANTIPORTER SUBUNIT B"/>
    <property type="match status" value="1"/>
</dbReference>
<dbReference type="PATRIC" id="fig|1184267.3.peg.170"/>
<dbReference type="PANTHER" id="PTHR33932:SF4">
    <property type="entry name" value="NA(+)_H(+) ANTIPORTER SUBUNIT B"/>
    <property type="match status" value="1"/>
</dbReference>
<name>M4V4X2_9BACT</name>
<reference evidence="9 10" key="1">
    <citation type="journal article" date="2013" name="ISME J.">
        <title>By their genes ye shall know them: genomic signatures of predatory bacteria.</title>
        <authorList>
            <person name="Pasternak Z."/>
            <person name="Pietrokovski S."/>
            <person name="Rotem O."/>
            <person name="Gophna U."/>
            <person name="Lurie-Weinberger M.N."/>
            <person name="Jurkevitch E."/>
        </authorList>
    </citation>
    <scope>NUCLEOTIDE SEQUENCE [LARGE SCALE GENOMIC DNA]</scope>
    <source>
        <strain evidence="9 10">JSS</strain>
    </source>
</reference>
<dbReference type="GO" id="GO:0005886">
    <property type="term" value="C:plasma membrane"/>
    <property type="evidence" value="ECO:0007669"/>
    <property type="project" value="UniProtKB-SubCell"/>
</dbReference>
<dbReference type="STRING" id="1184267.A11Q_167"/>
<feature type="transmembrane region" description="Helical" evidence="7">
    <location>
        <begin position="114"/>
        <end position="132"/>
    </location>
</feature>
<feature type="transmembrane region" description="Helical" evidence="7">
    <location>
        <begin position="12"/>
        <end position="30"/>
    </location>
</feature>
<evidence type="ECO:0000256" key="3">
    <source>
        <dbReference type="ARBA" id="ARBA00022475"/>
    </source>
</evidence>
<protein>
    <recommendedName>
        <fullName evidence="8">Na+/H+ antiporter MnhB subunit-related protein domain-containing protein</fullName>
    </recommendedName>
</protein>
<dbReference type="AlphaFoldDB" id="M4V4X2"/>
<evidence type="ECO:0000256" key="7">
    <source>
        <dbReference type="SAM" id="Phobius"/>
    </source>
</evidence>
<dbReference type="RefSeq" id="WP_015468877.1">
    <property type="nucleotide sequence ID" value="NC_020813.1"/>
</dbReference>
<dbReference type="Proteomes" id="UP000012040">
    <property type="component" value="Chromosome"/>
</dbReference>
<accession>M4V4X2</accession>
<comment type="subcellular location">
    <subcellularLocation>
        <location evidence="1">Cell membrane</location>
        <topology evidence="1">Multi-pass membrane protein</topology>
    </subcellularLocation>
</comment>
<dbReference type="HOGENOM" id="CLU_101659_1_1_7"/>
<evidence type="ECO:0000313" key="10">
    <source>
        <dbReference type="Proteomes" id="UP000012040"/>
    </source>
</evidence>
<keyword evidence="10" id="KW-1185">Reference proteome</keyword>
<evidence type="ECO:0000256" key="2">
    <source>
        <dbReference type="ARBA" id="ARBA00009425"/>
    </source>
</evidence>
<comment type="similarity">
    <text evidence="2">Belongs to the CPA3 antiporters (TC 2.A.63) subunit B family.</text>
</comment>
<evidence type="ECO:0000313" key="9">
    <source>
        <dbReference type="EMBL" id="AGH94387.1"/>
    </source>
</evidence>
<dbReference type="Pfam" id="PF04039">
    <property type="entry name" value="MnhB"/>
    <property type="match status" value="1"/>
</dbReference>
<feature type="transmembrane region" description="Helical" evidence="7">
    <location>
        <begin position="68"/>
        <end position="94"/>
    </location>
</feature>
<evidence type="ECO:0000256" key="1">
    <source>
        <dbReference type="ARBA" id="ARBA00004651"/>
    </source>
</evidence>
<dbReference type="InterPro" id="IPR050622">
    <property type="entry name" value="CPA3_antiporter_subunitB"/>
</dbReference>
<keyword evidence="3" id="KW-1003">Cell membrane</keyword>
<evidence type="ECO:0000259" key="8">
    <source>
        <dbReference type="Pfam" id="PF04039"/>
    </source>
</evidence>
<sequence>MRPSIIFQIGMKILTPVLLVGSVIIFWRGHQLPGGGFIGGLVAGATFATHAFCYGVDSTLRLIRLHPLSFVFIGLFLALISGVISLLVGAQVFQGQWVTVPVIGMLGTPQIFDLGVYLLVAGLVAVFISEILKEDT</sequence>
<dbReference type="InterPro" id="IPR007182">
    <property type="entry name" value="MnhB"/>
</dbReference>
<evidence type="ECO:0000256" key="5">
    <source>
        <dbReference type="ARBA" id="ARBA00022989"/>
    </source>
</evidence>
<feature type="transmembrane region" description="Helical" evidence="7">
    <location>
        <begin position="36"/>
        <end position="56"/>
    </location>
</feature>
<keyword evidence="5 7" id="KW-1133">Transmembrane helix</keyword>
<keyword evidence="4 7" id="KW-0812">Transmembrane</keyword>
<gene>
    <name evidence="9" type="ORF">A11Q_167</name>
</gene>